<dbReference type="Pfam" id="PF02578">
    <property type="entry name" value="Cu-oxidase_4"/>
    <property type="match status" value="1"/>
</dbReference>
<evidence type="ECO:0000256" key="3">
    <source>
        <dbReference type="ARBA" id="ARBA00003215"/>
    </source>
</evidence>
<evidence type="ECO:0000256" key="8">
    <source>
        <dbReference type="ARBA" id="ARBA00022833"/>
    </source>
</evidence>
<dbReference type="SUPFAM" id="SSF64438">
    <property type="entry name" value="CNF1/YfiH-like putative cysteine hydrolases"/>
    <property type="match status" value="1"/>
</dbReference>
<dbReference type="InterPro" id="IPR038371">
    <property type="entry name" value="Cu_polyphenol_OxRdtase_sf"/>
</dbReference>
<dbReference type="GO" id="GO:0005507">
    <property type="term" value="F:copper ion binding"/>
    <property type="evidence" value="ECO:0007669"/>
    <property type="project" value="TreeGrafter"/>
</dbReference>
<keyword evidence="6" id="KW-0479">Metal-binding</keyword>
<evidence type="ECO:0000256" key="11">
    <source>
        <dbReference type="ARBA" id="ARBA00049893"/>
    </source>
</evidence>
<evidence type="ECO:0000256" key="9">
    <source>
        <dbReference type="ARBA" id="ARBA00047989"/>
    </source>
</evidence>
<evidence type="ECO:0000313" key="13">
    <source>
        <dbReference type="EMBL" id="TCS84400.1"/>
    </source>
</evidence>
<dbReference type="EMBL" id="SMAB01000001">
    <property type="protein sequence ID" value="TCS84400.1"/>
    <property type="molecule type" value="Genomic_DNA"/>
</dbReference>
<evidence type="ECO:0000313" key="14">
    <source>
        <dbReference type="Proteomes" id="UP000295788"/>
    </source>
</evidence>
<proteinExistence type="inferred from homology"/>
<comment type="function">
    <text evidence="3">Purine nucleoside enzyme that catalyzes the phosphorolysis of adenosine and inosine nucleosides, yielding D-ribose 1-phosphate and the respective free bases, adenine and hypoxanthine. Also catalyzes the phosphorolysis of S-methyl-5'-thioadenosine into adenine and S-methyl-5-thio-alpha-D-ribose 1-phosphate. Also has adenosine deaminase activity.</text>
</comment>
<dbReference type="CDD" id="cd16833">
    <property type="entry name" value="YfiH"/>
    <property type="match status" value="1"/>
</dbReference>
<dbReference type="Gene3D" id="3.60.140.10">
    <property type="entry name" value="CNF1/YfiH-like putative cysteine hydrolases"/>
    <property type="match status" value="1"/>
</dbReference>
<dbReference type="NCBIfam" id="TIGR00726">
    <property type="entry name" value="peptidoglycan editing factor PgeF"/>
    <property type="match status" value="1"/>
</dbReference>
<evidence type="ECO:0000256" key="6">
    <source>
        <dbReference type="ARBA" id="ARBA00022723"/>
    </source>
</evidence>
<gene>
    <name evidence="13" type="ORF">EDD72_10164</name>
</gene>
<dbReference type="RefSeq" id="WP_132766641.1">
    <property type="nucleotide sequence ID" value="NZ_SMAB01000001.1"/>
</dbReference>
<dbReference type="PANTHER" id="PTHR30616">
    <property type="entry name" value="UNCHARACTERIZED PROTEIN YFIH"/>
    <property type="match status" value="1"/>
</dbReference>
<protein>
    <recommendedName>
        <fullName evidence="12">Purine nucleoside phosphorylase</fullName>
    </recommendedName>
</protein>
<evidence type="ECO:0000256" key="2">
    <source>
        <dbReference type="ARBA" id="ARBA00001947"/>
    </source>
</evidence>
<dbReference type="InterPro" id="IPR011324">
    <property type="entry name" value="Cytotoxic_necrot_fac-like_cat"/>
</dbReference>
<comment type="catalytic activity">
    <reaction evidence="9">
        <text>adenosine + H2O + H(+) = inosine + NH4(+)</text>
        <dbReference type="Rhea" id="RHEA:24408"/>
        <dbReference type="ChEBI" id="CHEBI:15377"/>
        <dbReference type="ChEBI" id="CHEBI:15378"/>
        <dbReference type="ChEBI" id="CHEBI:16335"/>
        <dbReference type="ChEBI" id="CHEBI:17596"/>
        <dbReference type="ChEBI" id="CHEBI:28938"/>
        <dbReference type="EC" id="3.5.4.4"/>
    </reaction>
    <physiologicalReaction direction="left-to-right" evidence="9">
        <dbReference type="Rhea" id="RHEA:24409"/>
    </physiologicalReaction>
</comment>
<keyword evidence="14" id="KW-1185">Reference proteome</keyword>
<evidence type="ECO:0000256" key="12">
    <source>
        <dbReference type="RuleBase" id="RU361274"/>
    </source>
</evidence>
<evidence type="ECO:0000256" key="7">
    <source>
        <dbReference type="ARBA" id="ARBA00022801"/>
    </source>
</evidence>
<dbReference type="OrthoDB" id="4279at2"/>
<dbReference type="PANTHER" id="PTHR30616:SF2">
    <property type="entry name" value="PURINE NUCLEOSIDE PHOSPHORYLASE LACC1"/>
    <property type="match status" value="1"/>
</dbReference>
<keyword evidence="8" id="KW-0862">Zinc</keyword>
<keyword evidence="7" id="KW-0378">Hydrolase</keyword>
<accession>A0A4R3KLD8</accession>
<comment type="caution">
    <text evidence="13">The sequence shown here is derived from an EMBL/GenBank/DDBJ whole genome shotgun (WGS) entry which is preliminary data.</text>
</comment>
<sequence>MEPFQLKEQPIPHFVIDSWQKLVPGLTVGFSTKKGGVSQEPYATMNLALHVNDNQEDVITNRKILADALGFSFDAWTSAEQIHGNHIEIISKNERGKGRLTREDAIQVTDGIVTSESDILLTSFYADCVPLFFLDPIKKVIGLAHAGWKGTQLKIAEKMVETFVTHYGSNRDDIRVAIGPSIGQCCYEVDARVIQPIQSTFSMITEEMIFDKQNGHYDLDLKKLNQQILIQAGILPNHIEISSYCTSCDHHLFFSHRKDHGKTGRMAAWIGLRKED</sequence>
<comment type="cofactor">
    <cofactor evidence="2">
        <name>Zn(2+)</name>
        <dbReference type="ChEBI" id="CHEBI:29105"/>
    </cofactor>
</comment>
<keyword evidence="5" id="KW-0808">Transferase</keyword>
<evidence type="ECO:0000256" key="1">
    <source>
        <dbReference type="ARBA" id="ARBA00000553"/>
    </source>
</evidence>
<evidence type="ECO:0000256" key="4">
    <source>
        <dbReference type="ARBA" id="ARBA00007353"/>
    </source>
</evidence>
<reference evidence="13 14" key="1">
    <citation type="submission" date="2019-03" db="EMBL/GenBank/DDBJ databases">
        <title>Genomic Encyclopedia of Type Strains, Phase IV (KMG-IV): sequencing the most valuable type-strain genomes for metagenomic binning, comparative biology and taxonomic classification.</title>
        <authorList>
            <person name="Goeker M."/>
        </authorList>
    </citation>
    <scope>NUCLEOTIDE SEQUENCE [LARGE SCALE GENOMIC DNA]</scope>
    <source>
        <strain evidence="13 14">DSM 23802</strain>
    </source>
</reference>
<comment type="similarity">
    <text evidence="4 12">Belongs to the purine nucleoside phosphorylase YfiH/LACC1 family.</text>
</comment>
<dbReference type="Proteomes" id="UP000295788">
    <property type="component" value="Unassembled WGS sequence"/>
</dbReference>
<dbReference type="GO" id="GO:0016787">
    <property type="term" value="F:hydrolase activity"/>
    <property type="evidence" value="ECO:0007669"/>
    <property type="project" value="UniProtKB-KW"/>
</dbReference>
<dbReference type="AlphaFoldDB" id="A0A4R3KLD8"/>
<comment type="catalytic activity">
    <reaction evidence="1">
        <text>inosine + phosphate = alpha-D-ribose 1-phosphate + hypoxanthine</text>
        <dbReference type="Rhea" id="RHEA:27646"/>
        <dbReference type="ChEBI" id="CHEBI:17368"/>
        <dbReference type="ChEBI" id="CHEBI:17596"/>
        <dbReference type="ChEBI" id="CHEBI:43474"/>
        <dbReference type="ChEBI" id="CHEBI:57720"/>
        <dbReference type="EC" id="2.4.2.1"/>
    </reaction>
    <physiologicalReaction direction="left-to-right" evidence="1">
        <dbReference type="Rhea" id="RHEA:27647"/>
    </physiologicalReaction>
</comment>
<name>A0A4R3KLD8_9BACI</name>
<comment type="catalytic activity">
    <reaction evidence="10">
        <text>adenosine + phosphate = alpha-D-ribose 1-phosphate + adenine</text>
        <dbReference type="Rhea" id="RHEA:27642"/>
        <dbReference type="ChEBI" id="CHEBI:16335"/>
        <dbReference type="ChEBI" id="CHEBI:16708"/>
        <dbReference type="ChEBI" id="CHEBI:43474"/>
        <dbReference type="ChEBI" id="CHEBI:57720"/>
        <dbReference type="EC" id="2.4.2.1"/>
    </reaction>
    <physiologicalReaction direction="left-to-right" evidence="10">
        <dbReference type="Rhea" id="RHEA:27643"/>
    </physiologicalReaction>
</comment>
<organism evidence="13 14">
    <name type="scientific">Tepidibacillus fermentans</name>
    <dbReference type="NCBI Taxonomy" id="1281767"/>
    <lineage>
        <taxon>Bacteria</taxon>
        <taxon>Bacillati</taxon>
        <taxon>Bacillota</taxon>
        <taxon>Bacilli</taxon>
        <taxon>Bacillales</taxon>
        <taxon>Bacillaceae</taxon>
        <taxon>Tepidibacillus</taxon>
    </lineage>
</organism>
<dbReference type="InterPro" id="IPR003730">
    <property type="entry name" value="Cu_polyphenol_OxRdtase"/>
</dbReference>
<evidence type="ECO:0000256" key="10">
    <source>
        <dbReference type="ARBA" id="ARBA00048968"/>
    </source>
</evidence>
<evidence type="ECO:0000256" key="5">
    <source>
        <dbReference type="ARBA" id="ARBA00022679"/>
    </source>
</evidence>
<dbReference type="GO" id="GO:0017061">
    <property type="term" value="F:S-methyl-5-thioadenosine phosphorylase activity"/>
    <property type="evidence" value="ECO:0007669"/>
    <property type="project" value="UniProtKB-EC"/>
</dbReference>
<comment type="catalytic activity">
    <reaction evidence="11">
        <text>S-methyl-5'-thioadenosine + phosphate = 5-(methylsulfanyl)-alpha-D-ribose 1-phosphate + adenine</text>
        <dbReference type="Rhea" id="RHEA:11852"/>
        <dbReference type="ChEBI" id="CHEBI:16708"/>
        <dbReference type="ChEBI" id="CHEBI:17509"/>
        <dbReference type="ChEBI" id="CHEBI:43474"/>
        <dbReference type="ChEBI" id="CHEBI:58533"/>
        <dbReference type="EC" id="2.4.2.28"/>
    </reaction>
    <physiologicalReaction direction="left-to-right" evidence="11">
        <dbReference type="Rhea" id="RHEA:11853"/>
    </physiologicalReaction>
</comment>